<evidence type="ECO:0000256" key="1">
    <source>
        <dbReference type="SAM" id="MobiDB-lite"/>
    </source>
</evidence>
<keyword evidence="4" id="KW-1185">Reference proteome</keyword>
<feature type="region of interest" description="Disordered" evidence="1">
    <location>
        <begin position="358"/>
        <end position="487"/>
    </location>
</feature>
<evidence type="ECO:0000313" key="4">
    <source>
        <dbReference type="Proteomes" id="UP000008641"/>
    </source>
</evidence>
<proteinExistence type="predicted"/>
<dbReference type="AlphaFoldDB" id="F0P198"/>
<feature type="compositionally biased region" description="Polar residues" evidence="1">
    <location>
        <begin position="397"/>
        <end position="412"/>
    </location>
</feature>
<evidence type="ECO:0000313" key="3">
    <source>
        <dbReference type="EMBL" id="ADX67597.1"/>
    </source>
</evidence>
<dbReference type="KEGG" id="wvi:Weevi_0885"/>
<gene>
    <name evidence="3" type="ordered locus">Weevi_0885</name>
</gene>
<dbReference type="Proteomes" id="UP000008641">
    <property type="component" value="Chromosome"/>
</dbReference>
<dbReference type="GO" id="GO:0005737">
    <property type="term" value="C:cytoplasm"/>
    <property type="evidence" value="ECO:0007669"/>
    <property type="project" value="TreeGrafter"/>
</dbReference>
<feature type="compositionally biased region" description="Basic residues" evidence="1">
    <location>
        <begin position="472"/>
        <end position="487"/>
    </location>
</feature>
<organism evidence="3 4">
    <name type="scientific">Weeksella virosa (strain ATCC 43766 / DSM 16922 / JCM 21250 / CCUG 30538 / CDC 9751 / IAM 14551 / NBRC 16016 / NCTC 11634 / CL345/78)</name>
    <dbReference type="NCBI Taxonomy" id="865938"/>
    <lineage>
        <taxon>Bacteria</taxon>
        <taxon>Pseudomonadati</taxon>
        <taxon>Bacteroidota</taxon>
        <taxon>Flavobacteriia</taxon>
        <taxon>Flavobacteriales</taxon>
        <taxon>Weeksellaceae</taxon>
        <taxon>Weeksella</taxon>
    </lineage>
</organism>
<dbReference type="PANTHER" id="PTHR43830:SF3">
    <property type="entry name" value="PROTEIN PSP1"/>
    <property type="match status" value="1"/>
</dbReference>
<dbReference type="OrthoDB" id="9779344at2"/>
<feature type="compositionally biased region" description="Basic residues" evidence="1">
    <location>
        <begin position="421"/>
        <end position="430"/>
    </location>
</feature>
<dbReference type="HOGENOM" id="CLU_033149_0_0_10"/>
<dbReference type="eggNOG" id="COG1774">
    <property type="taxonomic scope" value="Bacteria"/>
</dbReference>
<dbReference type="PROSITE" id="PS51411">
    <property type="entry name" value="PSP1_C"/>
    <property type="match status" value="1"/>
</dbReference>
<feature type="compositionally biased region" description="Polar residues" evidence="1">
    <location>
        <begin position="439"/>
        <end position="464"/>
    </location>
</feature>
<evidence type="ECO:0000259" key="2">
    <source>
        <dbReference type="PROSITE" id="PS51411"/>
    </source>
</evidence>
<protein>
    <submittedName>
        <fullName evidence="3">PSP1 domain protein</fullName>
    </submittedName>
</protein>
<dbReference type="EMBL" id="CP002455">
    <property type="protein sequence ID" value="ADX67597.1"/>
    <property type="molecule type" value="Genomic_DNA"/>
</dbReference>
<dbReference type="PANTHER" id="PTHR43830">
    <property type="entry name" value="PROTEIN PSP1"/>
    <property type="match status" value="1"/>
</dbReference>
<feature type="domain" description="PSP1 C-terminal" evidence="2">
    <location>
        <begin position="114"/>
        <end position="199"/>
    </location>
</feature>
<dbReference type="NCBIfam" id="NF041131">
    <property type="entry name" value="RicT_YaaT_fam"/>
    <property type="match status" value="1"/>
</dbReference>
<dbReference type="RefSeq" id="WP_013597988.1">
    <property type="nucleotide sequence ID" value="NC_015144.1"/>
</dbReference>
<sequence>MGCGSCGTKNGLPKGCNNNGACGVDGCGKLTVFDWLSNMQLPNGQKPFEFVEIRFKNDRKLYYKNENNLSLSIGDVVAVEGNPGHDIGVVTLTGELVRIQMKKKHLSVETEDAKKIYRKANQKDLETWHLYREKETQTMIDSRIIANNLGLEMKICDVEYQGDGSKVTFYYTAEGRVDFRQLIKEYASRFGVRIEMKQIGYRQEAAKIGGIGSCGRELCCSTWLTDFRSVSTAAARYQQLSINSQKLAGQCGKLKCCLNFELDTYLDALTDIPTIDTKLLTVNGLANCVKVDVFKRVMWFSYDTGSVLWYRFPVEDVKEFIRLNKENQKIDSLEELSKNIMETKPVFTDVIEEDSLERFDRKNKSQNKRNRQNRQRNSKESNPKQSTQSTRQRKPQNRTATSGKQQVPSTPSKPEEENKTLHKQRRRKPVPVKNKTEQRTNPIKKQDVQPTKKNTHQGQNTVQHGKQEQKSKPKKRYNRGPQNRKKD</sequence>
<feature type="compositionally biased region" description="Basic residues" evidence="1">
    <location>
        <begin position="364"/>
        <end position="376"/>
    </location>
</feature>
<reference evidence="4" key="2">
    <citation type="journal article" date="2011" name="Stand. Genomic Sci.">
        <title>Complete genome sequence of Weeksella virosa type strain (9751T).</title>
        <authorList>
            <person name="Lang E."/>
            <person name="Teshima H."/>
            <person name="Lucas S."/>
            <person name="Lapidus A."/>
            <person name="Hammon N."/>
            <person name="Deshpande S."/>
            <person name="Nolan M."/>
            <person name="Cheng J."/>
            <person name="Pitluck S."/>
            <person name="Liolios K."/>
            <person name="Pagani I."/>
            <person name="Mikhailova N."/>
            <person name="Ivanova N."/>
            <person name="Mavromatis K."/>
            <person name="Pati A."/>
            <person name="Tapia R."/>
            <person name="Han C."/>
            <person name="Goodwin L."/>
            <person name="Chen A."/>
            <person name="Palaniappan K."/>
            <person name="Land M."/>
            <person name="Hauser L."/>
            <person name="Chang Y."/>
            <person name="Jeffries C."/>
            <person name="Brambilla E."/>
            <person name="Kopitz M."/>
            <person name="Rohde M."/>
            <person name="Goker M."/>
            <person name="Tindall B."/>
            <person name="Detter J."/>
            <person name="Woyke T."/>
            <person name="Bristow J."/>
            <person name="Eisen J."/>
            <person name="Markowitz V."/>
            <person name="Hugenholtz P."/>
            <person name="Klenk H."/>
            <person name="Kyrpides N."/>
        </authorList>
    </citation>
    <scope>NUCLEOTIDE SEQUENCE [LARGE SCALE GENOMIC DNA]</scope>
    <source>
        <strain evidence="4">ATCC 43766 / DSM 16922 / JCM 21250 / NBRC 16016 / NCTC 11634 / CL345/78</strain>
    </source>
</reference>
<accession>F0P198</accession>
<name>F0P198_WEEVC</name>
<reference evidence="3 4" key="1">
    <citation type="journal article" date="2011" name="Stand. Genomic Sci.">
        <title>Complete genome sequence of Weeksella virosa type strain (9751).</title>
        <authorList>
            <person name="Lang E."/>
            <person name="Teshima H."/>
            <person name="Lucas S."/>
            <person name="Lapidus A."/>
            <person name="Hammon N."/>
            <person name="Deshpande S."/>
            <person name="Nolan M."/>
            <person name="Cheng J.F."/>
            <person name="Pitluck S."/>
            <person name="Liolios K."/>
            <person name="Pagani I."/>
            <person name="Mikhailova N."/>
            <person name="Ivanova N."/>
            <person name="Mavromatis K."/>
            <person name="Pati A."/>
            <person name="Tapia R."/>
            <person name="Han C."/>
            <person name="Goodwin L."/>
            <person name="Chen A."/>
            <person name="Palaniappan K."/>
            <person name="Land M."/>
            <person name="Hauser L."/>
            <person name="Chang Y.J."/>
            <person name="Jeffries C.D."/>
            <person name="Brambilla E.M."/>
            <person name="Kopitz M."/>
            <person name="Rohde M."/>
            <person name="Goker M."/>
            <person name="Tindall B.J."/>
            <person name="Detter J.C."/>
            <person name="Woyke T."/>
            <person name="Bristow J."/>
            <person name="Eisen J.A."/>
            <person name="Markowitz V."/>
            <person name="Hugenholtz P."/>
            <person name="Klenk H.P."/>
            <person name="Kyrpides N.C."/>
        </authorList>
    </citation>
    <scope>NUCLEOTIDE SEQUENCE [LARGE SCALE GENOMIC DNA]</scope>
    <source>
        <strain evidence="4">ATCC 43766 / DSM 16922 / JCM 21250 / NBRC 16016 / NCTC 11634 / CL345/78</strain>
    </source>
</reference>
<dbReference type="Pfam" id="PF04468">
    <property type="entry name" value="PSP1"/>
    <property type="match status" value="1"/>
</dbReference>
<dbReference type="STRING" id="865938.Weevi_0885"/>
<dbReference type="InterPro" id="IPR007557">
    <property type="entry name" value="PSP1_C"/>
</dbReference>
<dbReference type="InterPro" id="IPR047767">
    <property type="entry name" value="PSP1-like"/>
</dbReference>